<evidence type="ECO:0000256" key="4">
    <source>
        <dbReference type="ARBA" id="ARBA00022763"/>
    </source>
</evidence>
<dbReference type="GO" id="GO:0005634">
    <property type="term" value="C:nucleus"/>
    <property type="evidence" value="ECO:0007669"/>
    <property type="project" value="UniProtKB-SubCell"/>
</dbReference>
<dbReference type="FunFam" id="1.10.340.30:FF:000006">
    <property type="entry name" value="N-glycosylase/DNA lyase isoform X2"/>
    <property type="match status" value="1"/>
</dbReference>
<protein>
    <recommendedName>
        <fullName evidence="13">N-glycosylase/DNA lyase</fullName>
        <ecNumber evidence="3">4.2.99.18</ecNumber>
    </recommendedName>
</protein>
<dbReference type="InterPro" id="IPR011257">
    <property type="entry name" value="DNA_glycosylase"/>
</dbReference>
<dbReference type="SUPFAM" id="SSF48150">
    <property type="entry name" value="DNA-glycosylase"/>
    <property type="match status" value="1"/>
</dbReference>
<dbReference type="InterPro" id="IPR012904">
    <property type="entry name" value="OGG_N"/>
</dbReference>
<keyword evidence="8" id="KW-0539">Nucleus</keyword>
<evidence type="ECO:0000256" key="3">
    <source>
        <dbReference type="ARBA" id="ARBA00012720"/>
    </source>
</evidence>
<dbReference type="SMART" id="SM00478">
    <property type="entry name" value="ENDO3c"/>
    <property type="match status" value="1"/>
</dbReference>
<dbReference type="GO" id="GO:0006289">
    <property type="term" value="P:nucleotide-excision repair"/>
    <property type="evidence" value="ECO:0007669"/>
    <property type="project" value="InterPro"/>
</dbReference>
<dbReference type="GO" id="GO:0006285">
    <property type="term" value="P:base-excision repair, AP site formation"/>
    <property type="evidence" value="ECO:0007669"/>
    <property type="project" value="TreeGrafter"/>
</dbReference>
<dbReference type="Gene3D" id="1.10.1670.10">
    <property type="entry name" value="Helix-hairpin-Helix base-excision DNA repair enzymes (C-terminal)"/>
    <property type="match status" value="1"/>
</dbReference>
<sequence>MCYKFGKLAVDKSELCLANVLQGGQAFRWIWDEKLNQYSTTMKIGRQEGYSVVILRQNEDKGLLEYAAVGDHEGQDALKSHFKKYFRLDVSLKHLFDNVWIPNDKIFAKLSPRGIRILAQEPWETLISFICSSNNNISRITRMCNSLCSNFGNLITTLDGVTYHSFPTSDELATKATEAALRDLGFGYRAKYIIETARKLAKDKADSGIASDTEYLERLCKDAEYEDVREHLMSYNGVGPKVADCVCLMGLHMDGIVPVDVHVSRIAKRDYQISANKNHIKELRAKYNVLPITRKKINPELDYIRLMLLEKWGSHAGWAQGVLFSKEVGGTSGSTTSGEIKKRKWDPLKETEQTVTKQVKLKVELSEIHIKEAKIDS</sequence>
<dbReference type="GO" id="GO:0034039">
    <property type="term" value="F:8-oxo-7,8-dihydroguanine DNA N-glycosylase activity"/>
    <property type="evidence" value="ECO:0007669"/>
    <property type="project" value="InterPro"/>
</dbReference>
<evidence type="ECO:0000256" key="8">
    <source>
        <dbReference type="ARBA" id="ARBA00023242"/>
    </source>
</evidence>
<dbReference type="InterPro" id="IPR004577">
    <property type="entry name" value="Ogg1"/>
</dbReference>
<dbReference type="Pfam" id="PF07934">
    <property type="entry name" value="OGG_N"/>
    <property type="match status" value="1"/>
</dbReference>
<dbReference type="InterPro" id="IPR052054">
    <property type="entry name" value="Oxidative_DNA_repair_enzyme"/>
</dbReference>
<keyword evidence="9" id="KW-0511">Multifunctional enzyme</keyword>
<comment type="catalytic activity">
    <reaction evidence="12">
        <text>2'-deoxyribonucleotide-(2'-deoxyribose 5'-phosphate)-2'-deoxyribonucleotide-DNA = a 3'-end 2'-deoxyribonucleotide-(2,3-dehydro-2,3-deoxyribose 5'-phosphate)-DNA + a 5'-end 5'-phospho-2'-deoxyribonucleoside-DNA + H(+)</text>
        <dbReference type="Rhea" id="RHEA:66592"/>
        <dbReference type="Rhea" id="RHEA-COMP:13180"/>
        <dbReference type="Rhea" id="RHEA-COMP:16897"/>
        <dbReference type="Rhea" id="RHEA-COMP:17067"/>
        <dbReference type="ChEBI" id="CHEBI:15378"/>
        <dbReference type="ChEBI" id="CHEBI:136412"/>
        <dbReference type="ChEBI" id="CHEBI:157695"/>
        <dbReference type="ChEBI" id="CHEBI:167181"/>
        <dbReference type="EC" id="4.2.99.18"/>
    </reaction>
</comment>
<dbReference type="EMBL" id="OX365924">
    <property type="protein sequence ID" value="CAI4047958.1"/>
    <property type="molecule type" value="Genomic_DNA"/>
</dbReference>
<name>A0AA35NKI0_SACUV</name>
<keyword evidence="5" id="KW-0378">Hydrolase</keyword>
<evidence type="ECO:0000256" key="10">
    <source>
        <dbReference type="ARBA" id="ARBA00023295"/>
    </source>
</evidence>
<keyword evidence="6" id="KW-0234">DNA repair</keyword>
<evidence type="ECO:0000313" key="16">
    <source>
        <dbReference type="Proteomes" id="UP001162090"/>
    </source>
</evidence>
<accession>A0AA35NKI0</accession>
<evidence type="ECO:0000256" key="5">
    <source>
        <dbReference type="ARBA" id="ARBA00022801"/>
    </source>
</evidence>
<dbReference type="EC" id="4.2.99.18" evidence="3"/>
<dbReference type="FunFam" id="1.10.1670.10:FF:000025">
    <property type="entry name" value="Ogg1p"/>
    <property type="match status" value="1"/>
</dbReference>
<dbReference type="NCBIfam" id="TIGR00588">
    <property type="entry name" value="ogg"/>
    <property type="match status" value="1"/>
</dbReference>
<evidence type="ECO:0000256" key="1">
    <source>
        <dbReference type="ARBA" id="ARBA00004123"/>
    </source>
</evidence>
<evidence type="ECO:0000256" key="9">
    <source>
        <dbReference type="ARBA" id="ARBA00023268"/>
    </source>
</evidence>
<evidence type="ECO:0000256" key="2">
    <source>
        <dbReference type="ARBA" id="ARBA00010679"/>
    </source>
</evidence>
<dbReference type="PANTHER" id="PTHR10242">
    <property type="entry name" value="8-OXOGUANINE DNA GLYCOSYLASE"/>
    <property type="match status" value="1"/>
</dbReference>
<dbReference type="GO" id="GO:0140078">
    <property type="term" value="F:class I DNA-(apurinic or apyrimidinic site) endonuclease activity"/>
    <property type="evidence" value="ECO:0007669"/>
    <property type="project" value="UniProtKB-EC"/>
</dbReference>
<keyword evidence="7" id="KW-0456">Lyase</keyword>
<dbReference type="GO" id="GO:0003684">
    <property type="term" value="F:damaged DNA binding"/>
    <property type="evidence" value="ECO:0007669"/>
    <property type="project" value="InterPro"/>
</dbReference>
<evidence type="ECO:0000256" key="11">
    <source>
        <dbReference type="ARBA" id="ARBA00025652"/>
    </source>
</evidence>
<evidence type="ECO:0000256" key="7">
    <source>
        <dbReference type="ARBA" id="ARBA00023239"/>
    </source>
</evidence>
<dbReference type="PANTHER" id="PTHR10242:SF2">
    <property type="entry name" value="N-GLYCOSYLASE_DNA LYASE"/>
    <property type="match status" value="1"/>
</dbReference>
<dbReference type="InterPro" id="IPR003265">
    <property type="entry name" value="HhH-GPD_domain"/>
</dbReference>
<dbReference type="Gene3D" id="3.30.310.40">
    <property type="match status" value="1"/>
</dbReference>
<evidence type="ECO:0000256" key="6">
    <source>
        <dbReference type="ARBA" id="ARBA00023204"/>
    </source>
</evidence>
<dbReference type="Pfam" id="PF00730">
    <property type="entry name" value="HhH-GPD"/>
    <property type="match status" value="1"/>
</dbReference>
<dbReference type="AlphaFoldDB" id="A0AA35NKI0"/>
<comment type="subcellular location">
    <subcellularLocation>
        <location evidence="1">Nucleus</location>
    </subcellularLocation>
</comment>
<proteinExistence type="inferred from homology"/>
<evidence type="ECO:0000256" key="13">
    <source>
        <dbReference type="ARBA" id="ARBA00073127"/>
    </source>
</evidence>
<organism evidence="15 16">
    <name type="scientific">Saccharomyces uvarum</name>
    <name type="common">Yeast</name>
    <name type="synonym">Saccharomyces bayanus var. uvarum</name>
    <dbReference type="NCBI Taxonomy" id="230603"/>
    <lineage>
        <taxon>Eukaryota</taxon>
        <taxon>Fungi</taxon>
        <taxon>Dikarya</taxon>
        <taxon>Ascomycota</taxon>
        <taxon>Saccharomycotina</taxon>
        <taxon>Saccharomycetes</taxon>
        <taxon>Saccharomycetales</taxon>
        <taxon>Saccharomycetaceae</taxon>
        <taxon>Saccharomyces</taxon>
    </lineage>
</organism>
<feature type="domain" description="HhH-GPD" evidence="14">
    <location>
        <begin position="131"/>
        <end position="306"/>
    </location>
</feature>
<gene>
    <name evidence="15" type="primary">SUVC13G0780</name>
    <name evidence="15" type="ORF">SUVC_13G0780</name>
</gene>
<evidence type="ECO:0000256" key="12">
    <source>
        <dbReference type="ARBA" id="ARBA00044632"/>
    </source>
</evidence>
<keyword evidence="10" id="KW-0326">Glycosidase</keyword>
<dbReference type="InterPro" id="IPR023170">
    <property type="entry name" value="HhH_base_excis_C"/>
</dbReference>
<keyword evidence="4" id="KW-0227">DNA damage</keyword>
<dbReference type="Proteomes" id="UP001162090">
    <property type="component" value="Chromosome 13"/>
</dbReference>
<dbReference type="Gene3D" id="1.10.340.30">
    <property type="entry name" value="Hypothetical protein, domain 2"/>
    <property type="match status" value="1"/>
</dbReference>
<evidence type="ECO:0000259" key="14">
    <source>
        <dbReference type="SMART" id="SM00478"/>
    </source>
</evidence>
<dbReference type="SUPFAM" id="SSF55945">
    <property type="entry name" value="TATA-box binding protein-like"/>
    <property type="match status" value="1"/>
</dbReference>
<comment type="similarity">
    <text evidence="2">Belongs to the type-1 OGG1 family.</text>
</comment>
<comment type="function">
    <text evidence="11">DNA repair enzyme that incises DNA at 8-oxoG residues. Excises 7,8-dihydro-8-oxoguanine and 2,6-diamino-4-hydroxy-5-N-methylformamidopyrimidine (FAPY) from damaged DNA. Has a beta-lyase activity that nicks DNA 3' to the lesion.</text>
</comment>
<evidence type="ECO:0000313" key="15">
    <source>
        <dbReference type="EMBL" id="CAI4047958.1"/>
    </source>
</evidence>
<reference evidence="15" key="1">
    <citation type="submission" date="2022-10" db="EMBL/GenBank/DDBJ databases">
        <authorList>
            <person name="Byrne P K."/>
        </authorList>
    </citation>
    <scope>NUCLEOTIDE SEQUENCE</scope>
    <source>
        <strain evidence="15">CBS7001</strain>
    </source>
</reference>
<dbReference type="CDD" id="cd00056">
    <property type="entry name" value="ENDO3c"/>
    <property type="match status" value="1"/>
</dbReference>